<keyword evidence="2" id="KW-0520">NAD</keyword>
<keyword evidence="2" id="KW-0479">Metal-binding</keyword>
<dbReference type="InterPro" id="IPR006138">
    <property type="entry name" value="NADH_UQ_OxRdtase_20Kd_su"/>
</dbReference>
<evidence type="ECO:0000313" key="4">
    <source>
        <dbReference type="EMBL" id="GBF09047.1"/>
    </source>
</evidence>
<evidence type="ECO:0000256" key="2">
    <source>
        <dbReference type="RuleBase" id="RU004464"/>
    </source>
</evidence>
<accession>A0A401H9F1</accession>
<dbReference type="SUPFAM" id="SSF56770">
    <property type="entry name" value="HydA/Nqo6-like"/>
    <property type="match status" value="1"/>
</dbReference>
<dbReference type="PANTHER" id="PTHR11995:SF14">
    <property type="entry name" value="NADH DEHYDROGENASE [UBIQUINONE] IRON-SULFUR PROTEIN 7, MITOCHONDRIAL"/>
    <property type="match status" value="1"/>
</dbReference>
<sequence>MALESEGKVYLGNVDVAAKRARDLLLGKIPLDKMVDWATSFSLWPVHLTTSCCSTEFAATFAPRIDGEQFGALPWVGPRQTNLIIIEGTVTKKMACAVRLTWEQMPHPKFAIAMGACALDGGLFYNSYNIVKPWQVLPIDIYIPGCPPRPEGVARAIVELQRKIRSKKIASGWVREGWRPDREPLIPTEDLCGWAVKKV</sequence>
<dbReference type="GO" id="GO:0051539">
    <property type="term" value="F:4 iron, 4 sulfur cluster binding"/>
    <property type="evidence" value="ECO:0007669"/>
    <property type="project" value="UniProtKB-KW"/>
</dbReference>
<dbReference type="GO" id="GO:0015990">
    <property type="term" value="P:electron transport coupled proton transport"/>
    <property type="evidence" value="ECO:0007669"/>
    <property type="project" value="TreeGrafter"/>
</dbReference>
<dbReference type="AlphaFoldDB" id="A0A401H9F1"/>
<dbReference type="InterPro" id="IPR006137">
    <property type="entry name" value="NADH_UbQ_OxRdtase-like_20kDa"/>
</dbReference>
<dbReference type="Pfam" id="PF01058">
    <property type="entry name" value="Oxidored_q6"/>
    <property type="match status" value="1"/>
</dbReference>
<dbReference type="GO" id="GO:0048038">
    <property type="term" value="F:quinone binding"/>
    <property type="evidence" value="ECO:0007669"/>
    <property type="project" value="InterPro"/>
</dbReference>
<protein>
    <submittedName>
        <fullName evidence="4">NuoB homolog</fullName>
    </submittedName>
</protein>
<gene>
    <name evidence="4" type="ORF">apy_07720</name>
</gene>
<dbReference type="GO" id="GO:0008137">
    <property type="term" value="F:NADH dehydrogenase (ubiquinone) activity"/>
    <property type="evidence" value="ECO:0007669"/>
    <property type="project" value="InterPro"/>
</dbReference>
<dbReference type="OMA" id="GCGGIEM"/>
<comment type="caution">
    <text evidence="4">The sequence shown here is derived from an EMBL/GenBank/DDBJ whole genome shotgun (WGS) entry which is preliminary data.</text>
</comment>
<dbReference type="GO" id="GO:0045271">
    <property type="term" value="C:respiratory chain complex I"/>
    <property type="evidence" value="ECO:0007669"/>
    <property type="project" value="TreeGrafter"/>
</dbReference>
<dbReference type="NCBIfam" id="NF005012">
    <property type="entry name" value="PRK06411.1"/>
    <property type="match status" value="1"/>
</dbReference>
<dbReference type="EMBL" id="BDMD01000039">
    <property type="protein sequence ID" value="GBF09047.1"/>
    <property type="molecule type" value="Genomic_DNA"/>
</dbReference>
<dbReference type="NCBIfam" id="TIGR01957">
    <property type="entry name" value="nuoB_fam"/>
    <property type="match status" value="1"/>
</dbReference>
<feature type="domain" description="NADH:ubiquinone oxidoreductase-like 20kDa subunit" evidence="3">
    <location>
        <begin position="52"/>
        <end position="160"/>
    </location>
</feature>
<dbReference type="GeneID" id="1446009"/>
<name>A0A401H9F1_AERPX</name>
<keyword evidence="2" id="KW-0411">Iron-sulfur</keyword>
<evidence type="ECO:0000313" key="5">
    <source>
        <dbReference type="Proteomes" id="UP000291213"/>
    </source>
</evidence>
<comment type="similarity">
    <text evidence="1 2">Belongs to the complex I 20 kDa subunit family.</text>
</comment>
<proteinExistence type="inferred from homology"/>
<evidence type="ECO:0000256" key="1">
    <source>
        <dbReference type="ARBA" id="ARBA00009173"/>
    </source>
</evidence>
<dbReference type="RefSeq" id="WP_010866363.1">
    <property type="nucleotide sequence ID" value="NZ_BDMD01000039.1"/>
</dbReference>
<dbReference type="Proteomes" id="UP000291213">
    <property type="component" value="Unassembled WGS sequence"/>
</dbReference>
<keyword evidence="2" id="KW-0004">4Fe-4S</keyword>
<dbReference type="Gene3D" id="3.40.50.12280">
    <property type="match status" value="1"/>
</dbReference>
<keyword evidence="2" id="KW-0408">Iron</keyword>
<dbReference type="GO" id="GO:0009060">
    <property type="term" value="P:aerobic respiration"/>
    <property type="evidence" value="ECO:0007669"/>
    <property type="project" value="TreeGrafter"/>
</dbReference>
<evidence type="ECO:0000259" key="3">
    <source>
        <dbReference type="Pfam" id="PF01058"/>
    </source>
</evidence>
<dbReference type="PANTHER" id="PTHR11995">
    <property type="entry name" value="NADH DEHYDROGENASE"/>
    <property type="match status" value="1"/>
</dbReference>
<organism evidence="4 5">
    <name type="scientific">Aeropyrum pernix</name>
    <dbReference type="NCBI Taxonomy" id="56636"/>
    <lineage>
        <taxon>Archaea</taxon>
        <taxon>Thermoproteota</taxon>
        <taxon>Thermoprotei</taxon>
        <taxon>Desulfurococcales</taxon>
        <taxon>Desulfurococcaceae</taxon>
        <taxon>Aeropyrum</taxon>
    </lineage>
</organism>
<dbReference type="GO" id="GO:0046872">
    <property type="term" value="F:metal ion binding"/>
    <property type="evidence" value="ECO:0007669"/>
    <property type="project" value="UniProtKB-KW"/>
</dbReference>
<reference evidence="4 5" key="1">
    <citation type="submission" date="2017-02" db="EMBL/GenBank/DDBJ databases">
        <title>isolation and characterization of a novel temperate virus Aeropyrum globular virus 1 infecting hyperthermophilic archaeon Aeropyrum.</title>
        <authorList>
            <person name="Yumiya M."/>
            <person name="Yoshida T."/>
            <person name="Sako Y."/>
        </authorList>
    </citation>
    <scope>NUCLEOTIDE SEQUENCE [LARGE SCALE GENOMIC DNA]</scope>
    <source>
        <strain evidence="4 5">YK1-12-2013</strain>
    </source>
</reference>